<sequence>MKEKEKQHDSNIKGPELLPNGRVKCNHPCKDKQKYFAYHYQMKSQPVIHDEYGFLDQSWFETWNEFDLISIVDLDEDRFSELPEMAVGNKKDANEELVNEENEFDLISIVDLDEDKFSELPKMTTENKEDADEELMNEEIMNCSDEMKCKTFTEALDVFDYVLRTII</sequence>
<reference evidence="1" key="1">
    <citation type="submission" date="2021-06" db="EMBL/GenBank/DDBJ databases">
        <authorList>
            <person name="Kallberg Y."/>
            <person name="Tangrot J."/>
            <person name="Rosling A."/>
        </authorList>
    </citation>
    <scope>NUCLEOTIDE SEQUENCE</scope>
    <source>
        <strain evidence="1">IN212</strain>
    </source>
</reference>
<evidence type="ECO:0000313" key="1">
    <source>
        <dbReference type="EMBL" id="CAG8458155.1"/>
    </source>
</evidence>
<dbReference type="EMBL" id="CAJVPZ010000235">
    <property type="protein sequence ID" value="CAG8458155.1"/>
    <property type="molecule type" value="Genomic_DNA"/>
</dbReference>
<protein>
    <submittedName>
        <fullName evidence="1">1636_t:CDS:1</fullName>
    </submittedName>
</protein>
<dbReference type="OrthoDB" id="3067761at2759"/>
<gene>
    <name evidence="1" type="ORF">RFULGI_LOCUS560</name>
</gene>
<comment type="caution">
    <text evidence="1">The sequence shown here is derived from an EMBL/GenBank/DDBJ whole genome shotgun (WGS) entry which is preliminary data.</text>
</comment>
<organism evidence="1 2">
    <name type="scientific">Racocetra fulgida</name>
    <dbReference type="NCBI Taxonomy" id="60492"/>
    <lineage>
        <taxon>Eukaryota</taxon>
        <taxon>Fungi</taxon>
        <taxon>Fungi incertae sedis</taxon>
        <taxon>Mucoromycota</taxon>
        <taxon>Glomeromycotina</taxon>
        <taxon>Glomeromycetes</taxon>
        <taxon>Diversisporales</taxon>
        <taxon>Gigasporaceae</taxon>
        <taxon>Racocetra</taxon>
    </lineage>
</organism>
<dbReference type="Proteomes" id="UP000789396">
    <property type="component" value="Unassembled WGS sequence"/>
</dbReference>
<keyword evidence="2" id="KW-1185">Reference proteome</keyword>
<name>A0A9N8VR91_9GLOM</name>
<proteinExistence type="predicted"/>
<evidence type="ECO:0000313" key="2">
    <source>
        <dbReference type="Proteomes" id="UP000789396"/>
    </source>
</evidence>
<accession>A0A9N8VR91</accession>
<dbReference type="AlphaFoldDB" id="A0A9N8VR91"/>